<dbReference type="OrthoDB" id="10305437at2759"/>
<gene>
    <name evidence="2" type="ORF">AK812_SmicGene22417</name>
</gene>
<evidence type="ECO:0000256" key="1">
    <source>
        <dbReference type="SAM" id="MobiDB-lite"/>
    </source>
</evidence>
<organism evidence="2 3">
    <name type="scientific">Symbiodinium microadriaticum</name>
    <name type="common">Dinoflagellate</name>
    <name type="synonym">Zooxanthella microadriatica</name>
    <dbReference type="NCBI Taxonomy" id="2951"/>
    <lineage>
        <taxon>Eukaryota</taxon>
        <taxon>Sar</taxon>
        <taxon>Alveolata</taxon>
        <taxon>Dinophyceae</taxon>
        <taxon>Suessiales</taxon>
        <taxon>Symbiodiniaceae</taxon>
        <taxon>Symbiodinium</taxon>
    </lineage>
</organism>
<comment type="caution">
    <text evidence="2">The sequence shown here is derived from an EMBL/GenBank/DDBJ whole genome shotgun (WGS) entry which is preliminary data.</text>
</comment>
<keyword evidence="3" id="KW-1185">Reference proteome</keyword>
<proteinExistence type="predicted"/>
<protein>
    <submittedName>
        <fullName evidence="2">Uncharacterized protein</fullName>
    </submittedName>
</protein>
<feature type="region of interest" description="Disordered" evidence="1">
    <location>
        <begin position="26"/>
        <end position="47"/>
    </location>
</feature>
<evidence type="ECO:0000313" key="2">
    <source>
        <dbReference type="EMBL" id="OLP95472.1"/>
    </source>
</evidence>
<reference evidence="2 3" key="1">
    <citation type="submission" date="2016-02" db="EMBL/GenBank/DDBJ databases">
        <title>Genome analysis of coral dinoflagellate symbionts highlights evolutionary adaptations to a symbiotic lifestyle.</title>
        <authorList>
            <person name="Aranda M."/>
            <person name="Li Y."/>
            <person name="Liew Y.J."/>
            <person name="Baumgarten S."/>
            <person name="Simakov O."/>
            <person name="Wilson M."/>
            <person name="Piel J."/>
            <person name="Ashoor H."/>
            <person name="Bougouffa S."/>
            <person name="Bajic V.B."/>
            <person name="Ryu T."/>
            <person name="Ravasi T."/>
            <person name="Bayer T."/>
            <person name="Micklem G."/>
            <person name="Kim H."/>
            <person name="Bhak J."/>
            <person name="Lajeunesse T.C."/>
            <person name="Voolstra C.R."/>
        </authorList>
    </citation>
    <scope>NUCLEOTIDE SEQUENCE [LARGE SCALE GENOMIC DNA]</scope>
    <source>
        <strain evidence="2 3">CCMP2467</strain>
    </source>
</reference>
<sequence>MNAADDMHNDEFSWADVSVVTLHDRSGRSEVTCTAEESSDCSTSESDIDQEFFDLQGDERKTDVTDFFPTQKAETEIALPSVEEAKAQIEKIKARRLHISEIARRYSGAQSHQAQHDSKVCPKAPMQLPQVLQSALQDPVGFSFDSLRQKGIDADLSKLKAGLAKEEAQREELWMKFLCGNDAPVGGDALPSPDEFLGTKGYV</sequence>
<dbReference type="EMBL" id="LSRX01000501">
    <property type="protein sequence ID" value="OLP95472.1"/>
    <property type="molecule type" value="Genomic_DNA"/>
</dbReference>
<dbReference type="AlphaFoldDB" id="A0A1Q9DJW7"/>
<dbReference type="Proteomes" id="UP000186817">
    <property type="component" value="Unassembled WGS sequence"/>
</dbReference>
<evidence type="ECO:0000313" key="3">
    <source>
        <dbReference type="Proteomes" id="UP000186817"/>
    </source>
</evidence>
<accession>A0A1Q9DJW7</accession>
<name>A0A1Q9DJW7_SYMMI</name>
<feature type="compositionally biased region" description="Low complexity" evidence="1">
    <location>
        <begin position="32"/>
        <end position="45"/>
    </location>
</feature>